<feature type="region of interest" description="Disordered" evidence="1">
    <location>
        <begin position="604"/>
        <end position="741"/>
    </location>
</feature>
<keyword evidence="4" id="KW-1185">Reference proteome</keyword>
<feature type="compositionally biased region" description="Low complexity" evidence="1">
    <location>
        <begin position="141"/>
        <end position="151"/>
    </location>
</feature>
<dbReference type="SUPFAM" id="SSF48452">
    <property type="entry name" value="TPR-like"/>
    <property type="match status" value="1"/>
</dbReference>
<evidence type="ECO:0000313" key="4">
    <source>
        <dbReference type="Proteomes" id="UP001344658"/>
    </source>
</evidence>
<dbReference type="Gene3D" id="1.25.40.10">
    <property type="entry name" value="Tetratricopeptide repeat domain"/>
    <property type="match status" value="1"/>
</dbReference>
<organism evidence="3 4">
    <name type="scientific">Actinacidiphila polyblastidii</name>
    <dbReference type="NCBI Taxonomy" id="3110430"/>
    <lineage>
        <taxon>Bacteria</taxon>
        <taxon>Bacillati</taxon>
        <taxon>Actinomycetota</taxon>
        <taxon>Actinomycetes</taxon>
        <taxon>Kitasatosporales</taxon>
        <taxon>Streptomycetaceae</taxon>
        <taxon>Actinacidiphila</taxon>
    </lineage>
</organism>
<dbReference type="EMBL" id="JAZEWV010000001">
    <property type="protein sequence ID" value="MEE4540583.1"/>
    <property type="molecule type" value="Genomic_DNA"/>
</dbReference>
<evidence type="ECO:0000259" key="2">
    <source>
        <dbReference type="Pfam" id="PF12770"/>
    </source>
</evidence>
<dbReference type="InterPro" id="IPR024983">
    <property type="entry name" value="CHAT_dom"/>
</dbReference>
<comment type="caution">
    <text evidence="3">The sequence shown here is derived from an EMBL/GenBank/DDBJ whole genome shotgun (WGS) entry which is preliminary data.</text>
</comment>
<feature type="compositionally biased region" description="Low complexity" evidence="1">
    <location>
        <begin position="691"/>
        <end position="704"/>
    </location>
</feature>
<dbReference type="RefSeq" id="WP_330792412.1">
    <property type="nucleotide sequence ID" value="NZ_JAZEWV010000001.1"/>
</dbReference>
<gene>
    <name evidence="3" type="ORF">V2S66_01200</name>
</gene>
<accession>A0ABU7P4J6</accession>
<evidence type="ECO:0000313" key="3">
    <source>
        <dbReference type="EMBL" id="MEE4540583.1"/>
    </source>
</evidence>
<name>A0ABU7P4J6_9ACTN</name>
<dbReference type="Pfam" id="PF12770">
    <property type="entry name" value="CHAT"/>
    <property type="match status" value="1"/>
</dbReference>
<dbReference type="InterPro" id="IPR011990">
    <property type="entry name" value="TPR-like_helical_dom_sf"/>
</dbReference>
<feature type="compositionally biased region" description="Low complexity" evidence="1">
    <location>
        <begin position="661"/>
        <end position="678"/>
    </location>
</feature>
<evidence type="ECO:0000256" key="1">
    <source>
        <dbReference type="SAM" id="MobiDB-lite"/>
    </source>
</evidence>
<reference evidence="3 4" key="1">
    <citation type="submission" date="2023-12" db="EMBL/GenBank/DDBJ databases">
        <title>Streptomyces sp. V4-01.</title>
        <authorList>
            <person name="Somphong A."/>
            <person name="Phongsopitanun W."/>
        </authorList>
    </citation>
    <scope>NUCLEOTIDE SEQUENCE [LARGE SCALE GENOMIC DNA]</scope>
    <source>
        <strain evidence="3 4">V4-01</strain>
    </source>
</reference>
<dbReference type="Proteomes" id="UP001344658">
    <property type="component" value="Unassembled WGS sequence"/>
</dbReference>
<sequence>MSIDELTGRVTGHVEAYRRTGDPEAILDEQADRDAAALWRTVRGFDPDTASEALDARYTAASTALGRLCYWRHRARPGERGRGDLARALLCLEAVSDDAPLVPSDLRPVIGRFTDPRAQEELALALTPWAAARPHREDPDGAAPGPAAPDPAALDAAVLEASILLMTHAAAAAPRRSTVRGARLAHLCLVHRRRHEQGGSEADLELAVTAGEESVAIAAEAAAGPAGEPAAAEAEAWIRLAAAYECRHRLHGDIADLRRAVDLRERALARTGPRPLLLSELAALHRQSYERTGAAPHAERAAVLAEEAAALSGGGTDPAVLSGLSTVLLRQYERSGTRSDLWRAAELALRAVETGSADHPERGAHLADAAAVLLRRHERSRSVADLDRAVMFGEQALAALPDEDPRRRAALGALAAALHRRYAGAGAEADLDRAATLAGWALAATPPGHPDRSRAAMELAAVHLTRFLRSGVLADVARAVELGEQALADPAAPPAPWLSLLGEVHRQRHRASGAVADLDRAVGLGEQAVAATTADDVMLAERQARLAAAFWRRHGATAHRSDLDRAVELGRLAVAGSPDDHVDLPDRLSVLAAAHLDRHRLDAAPAAPDAEPPGRAPASAAPHAVRAAPGSPPVASGLSPVSPVASTSGQVPLPANPYAPPAAEASPSAAPGPQPAHSVTGSADLGPSPSGPVAVASGQASASADLYAPPAPPGQPSVRSGPVTAGQASASADAAPPPVGRVAATAGEAPAEADLDAAVALGERALALAPEGHPGRSRWVAGLCAAHLARIGAGGCAPDPARLRALAREVTGARTAAPADRLAAHHAAGVLAHAAGRHRLAVALLDAATALLPSVAPREAGWADQQLRLGAHDGLVTAAVAAHCAAGDPAGAVETAELGRGVLLASQAGTRADLAELARRDPRLADRFRWTCERLNTPDFPSEERRRWWAEYDALLAGIRARPGLSGFLAPPRMADLRAAAAGGCAVLVNAGPNRGDAVLVRPDGAPVAVPLPGLRPADVADRVAELLAAVDGGGSLAGRLRRRRVLPEVLGWLWDSVVAPVAEALDAAGHGPHRVWWVPTGLIGLLPLHAAGHPGRPGALDTLVSSYAPSLRALREARERPPAGSRRNLTVALHHTPELPDLPGAAREAGLLEGPVLVDGQATADGVLAALRQATWAHFACHGVVDPVSQADSGLRVHDRLLRLSEIGALRLAEAELAYLSACSTANHGLGSPDEVLHLASAFQAAGFRHVVASLWPLADTVAVEASRAFHHELSGAAVATPAARVLRRVTLRLRTEHPDRPDLWAPLVHSGP</sequence>
<protein>
    <submittedName>
        <fullName evidence="3">CHAT domain-containing protein</fullName>
    </submittedName>
</protein>
<proteinExistence type="predicted"/>
<feature type="compositionally biased region" description="Low complexity" evidence="1">
    <location>
        <begin position="616"/>
        <end position="629"/>
    </location>
</feature>
<feature type="region of interest" description="Disordered" evidence="1">
    <location>
        <begin position="131"/>
        <end position="151"/>
    </location>
</feature>
<feature type="domain" description="CHAT" evidence="2">
    <location>
        <begin position="1049"/>
        <end position="1313"/>
    </location>
</feature>